<comment type="caution">
    <text evidence="2">The sequence shown here is derived from an EMBL/GenBank/DDBJ whole genome shotgun (WGS) entry which is preliminary data.</text>
</comment>
<feature type="compositionally biased region" description="Basic and acidic residues" evidence="1">
    <location>
        <begin position="54"/>
        <end position="63"/>
    </location>
</feature>
<feature type="compositionally biased region" description="Acidic residues" evidence="1">
    <location>
        <begin position="64"/>
        <end position="82"/>
    </location>
</feature>
<reference evidence="2 3" key="1">
    <citation type="journal article" date="2019" name="Philos. Trans. R. Soc. Lond., B, Biol. Sci.">
        <title>Ant behaviour and brain gene expression of defending hosts depend on the ecological success of the intruding social parasite.</title>
        <authorList>
            <person name="Kaur R."/>
            <person name="Stoldt M."/>
            <person name="Jongepier E."/>
            <person name="Feldmeyer B."/>
            <person name="Menzel F."/>
            <person name="Bornberg-Bauer E."/>
            <person name="Foitzik S."/>
        </authorList>
    </citation>
    <scope>NUCLEOTIDE SEQUENCE [LARGE SCALE GENOMIC DNA]</scope>
    <source>
        <tissue evidence="2">Whole body</tissue>
    </source>
</reference>
<accession>A0A4S2L3J0</accession>
<protein>
    <submittedName>
        <fullName evidence="2">Uncharacterized protein</fullName>
    </submittedName>
</protein>
<organism evidence="2 3">
    <name type="scientific">Temnothorax longispinosus</name>
    <dbReference type="NCBI Taxonomy" id="300112"/>
    <lineage>
        <taxon>Eukaryota</taxon>
        <taxon>Metazoa</taxon>
        <taxon>Ecdysozoa</taxon>
        <taxon>Arthropoda</taxon>
        <taxon>Hexapoda</taxon>
        <taxon>Insecta</taxon>
        <taxon>Pterygota</taxon>
        <taxon>Neoptera</taxon>
        <taxon>Endopterygota</taxon>
        <taxon>Hymenoptera</taxon>
        <taxon>Apocrita</taxon>
        <taxon>Aculeata</taxon>
        <taxon>Formicoidea</taxon>
        <taxon>Formicidae</taxon>
        <taxon>Myrmicinae</taxon>
        <taxon>Temnothorax</taxon>
    </lineage>
</organism>
<evidence type="ECO:0000256" key="1">
    <source>
        <dbReference type="SAM" id="MobiDB-lite"/>
    </source>
</evidence>
<feature type="region of interest" description="Disordered" evidence="1">
    <location>
        <begin position="50"/>
        <end position="82"/>
    </location>
</feature>
<dbReference type="Proteomes" id="UP000310200">
    <property type="component" value="Unassembled WGS sequence"/>
</dbReference>
<gene>
    <name evidence="2" type="ORF">DBV15_05329</name>
</gene>
<evidence type="ECO:0000313" key="3">
    <source>
        <dbReference type="Proteomes" id="UP000310200"/>
    </source>
</evidence>
<proteinExistence type="predicted"/>
<sequence>MATNYEAHVALHLVYIFRILSLKRAAIAENKGVGRRDKRRRSVAEQLETLAEGVEVKEQKEDVKEEEEEEDEDEDEDEDRER</sequence>
<keyword evidence="3" id="KW-1185">Reference proteome</keyword>
<name>A0A4S2L3J0_9HYME</name>
<dbReference type="EMBL" id="QBLH01000532">
    <property type="protein sequence ID" value="TGZ54907.1"/>
    <property type="molecule type" value="Genomic_DNA"/>
</dbReference>
<evidence type="ECO:0000313" key="2">
    <source>
        <dbReference type="EMBL" id="TGZ54907.1"/>
    </source>
</evidence>
<dbReference type="AlphaFoldDB" id="A0A4S2L3J0"/>